<feature type="compositionally biased region" description="Acidic residues" evidence="1">
    <location>
        <begin position="124"/>
        <end position="134"/>
    </location>
</feature>
<feature type="region of interest" description="Disordered" evidence="1">
    <location>
        <begin position="116"/>
        <end position="141"/>
    </location>
</feature>
<proteinExistence type="predicted"/>
<keyword evidence="4" id="KW-1185">Reference proteome</keyword>
<keyword evidence="2" id="KW-0732">Signal</keyword>
<dbReference type="KEGG" id="mbe:MBM_09393"/>
<evidence type="ECO:0000313" key="4">
    <source>
        <dbReference type="Proteomes" id="UP000006753"/>
    </source>
</evidence>
<dbReference type="Proteomes" id="UP000006753">
    <property type="component" value="Unassembled WGS sequence"/>
</dbReference>
<dbReference type="OrthoDB" id="4835952at2759"/>
<dbReference type="InParanoid" id="K1XIP7"/>
<accession>K1XIP7</accession>
<feature type="chain" id="PRO_5003855415" evidence="2">
    <location>
        <begin position="18"/>
        <end position="141"/>
    </location>
</feature>
<reference evidence="3 4" key="1">
    <citation type="journal article" date="2012" name="BMC Genomics">
        <title>Sequencing the genome of Marssonina brunnea reveals fungus-poplar co-evolution.</title>
        <authorList>
            <person name="Zhu S."/>
            <person name="Cao Y.-Z."/>
            <person name="Jiang C."/>
            <person name="Tan B.-Y."/>
            <person name="Wang Z."/>
            <person name="Feng S."/>
            <person name="Zhang L."/>
            <person name="Su X.-H."/>
            <person name="Brejova B."/>
            <person name="Vinar T."/>
            <person name="Xu M."/>
            <person name="Wang M.-X."/>
            <person name="Zhang S.-G."/>
            <person name="Huang M.-R."/>
            <person name="Wu R."/>
            <person name="Zhou Y."/>
        </authorList>
    </citation>
    <scope>NUCLEOTIDE SEQUENCE [LARGE SCALE GENOMIC DNA]</scope>
    <source>
        <strain evidence="3 4">MB_m1</strain>
    </source>
</reference>
<evidence type="ECO:0000256" key="1">
    <source>
        <dbReference type="SAM" id="MobiDB-lite"/>
    </source>
</evidence>
<organism evidence="3 4">
    <name type="scientific">Marssonina brunnea f. sp. multigermtubi (strain MB_m1)</name>
    <name type="common">Marssonina leaf spot fungus</name>
    <dbReference type="NCBI Taxonomy" id="1072389"/>
    <lineage>
        <taxon>Eukaryota</taxon>
        <taxon>Fungi</taxon>
        <taxon>Dikarya</taxon>
        <taxon>Ascomycota</taxon>
        <taxon>Pezizomycotina</taxon>
        <taxon>Leotiomycetes</taxon>
        <taxon>Helotiales</taxon>
        <taxon>Drepanopezizaceae</taxon>
        <taxon>Drepanopeziza</taxon>
    </lineage>
</organism>
<evidence type="ECO:0000256" key="2">
    <source>
        <dbReference type="SAM" id="SignalP"/>
    </source>
</evidence>
<dbReference type="HOGENOM" id="CLU_1825701_0_0_1"/>
<name>K1XIP7_MARBU</name>
<feature type="signal peptide" evidence="2">
    <location>
        <begin position="1"/>
        <end position="17"/>
    </location>
</feature>
<protein>
    <submittedName>
        <fullName evidence="3">Uncharacterized protein</fullName>
    </submittedName>
</protein>
<gene>
    <name evidence="3" type="ORF">MBM_09393</name>
</gene>
<dbReference type="AlphaFoldDB" id="K1XIP7"/>
<dbReference type="EMBL" id="JH921458">
    <property type="protein sequence ID" value="EKD12359.1"/>
    <property type="molecule type" value="Genomic_DNA"/>
</dbReference>
<evidence type="ECO:0000313" key="3">
    <source>
        <dbReference type="EMBL" id="EKD12359.1"/>
    </source>
</evidence>
<sequence>MYFTVAALLSLVAITFAGLIDMPQRPSVEAEAAPISGPDGNVEAFDAAAVIKSRSDDVLCDIEAAFLIVEFVLCGLPSGLSYEPAEFFIVDKARLRYNLSSLDLWDREVAPPDGNIDARKCDREELDNGGDDETGVERWRR</sequence>